<proteinExistence type="predicted"/>
<evidence type="ECO:0000313" key="2">
    <source>
        <dbReference type="Proteomes" id="UP000051950"/>
    </source>
</evidence>
<dbReference type="Proteomes" id="UP000051950">
    <property type="component" value="Unassembled WGS sequence"/>
</dbReference>
<dbReference type="AlphaFoldDB" id="A0A0T5VQ28"/>
<dbReference type="EMBL" id="LMZQ01000006">
    <property type="protein sequence ID" value="KRT15962.1"/>
    <property type="molecule type" value="Genomic_DNA"/>
</dbReference>
<gene>
    <name evidence="1" type="ORF">ASU31_10665</name>
</gene>
<reference evidence="1 2" key="1">
    <citation type="submission" date="2015-11" db="EMBL/GenBank/DDBJ databases">
        <title>Sequence of Pedobacter ginsenosidimutans.</title>
        <authorList>
            <person name="Carson E."/>
            <person name="Keyser V."/>
            <person name="Newman J."/>
            <person name="Miller J."/>
        </authorList>
    </citation>
    <scope>NUCLEOTIDE SEQUENCE [LARGE SCALE GENOMIC DNA]</scope>
    <source>
        <strain evidence="1 2">KACC 14530</strain>
    </source>
</reference>
<protein>
    <submittedName>
        <fullName evidence="1">Uncharacterized protein</fullName>
    </submittedName>
</protein>
<accession>A0A0T5VQ28</accession>
<comment type="caution">
    <text evidence="1">The sequence shown here is derived from an EMBL/GenBank/DDBJ whole genome shotgun (WGS) entry which is preliminary data.</text>
</comment>
<evidence type="ECO:0000313" key="1">
    <source>
        <dbReference type="EMBL" id="KRT15962.1"/>
    </source>
</evidence>
<organism evidence="1 2">
    <name type="scientific">Pedobacter ginsenosidimutans</name>
    <dbReference type="NCBI Taxonomy" id="687842"/>
    <lineage>
        <taxon>Bacteria</taxon>
        <taxon>Pseudomonadati</taxon>
        <taxon>Bacteroidota</taxon>
        <taxon>Sphingobacteriia</taxon>
        <taxon>Sphingobacteriales</taxon>
        <taxon>Sphingobacteriaceae</taxon>
        <taxon>Pedobacter</taxon>
    </lineage>
</organism>
<dbReference type="STRING" id="687842.ASU31_10665"/>
<name>A0A0T5VQ28_9SPHI</name>
<keyword evidence="2" id="KW-1185">Reference proteome</keyword>
<sequence length="63" mass="7686">MVTPPEVFGRLSIHFKYSAMLDAFKEFLDKMYWEGYAEEFEEDNPTAFYTHYREFKTNHRLPI</sequence>